<keyword evidence="9" id="KW-1185">Reference proteome</keyword>
<dbReference type="PANTHER" id="PTHR30462">
    <property type="entry name" value="INTERMEMBRANE TRANSPORT PROTEIN PQIB-RELATED"/>
    <property type="match status" value="1"/>
</dbReference>
<keyword evidence="3" id="KW-0997">Cell inner membrane</keyword>
<feature type="transmembrane region" description="Helical" evidence="7">
    <location>
        <begin position="147"/>
        <end position="170"/>
    </location>
</feature>
<feature type="transmembrane region" description="Helical" evidence="7">
    <location>
        <begin position="176"/>
        <end position="193"/>
    </location>
</feature>
<evidence type="ECO:0000256" key="1">
    <source>
        <dbReference type="ARBA" id="ARBA00004533"/>
    </source>
</evidence>
<keyword evidence="6 7" id="KW-0472">Membrane</keyword>
<organism evidence="8 9">
    <name type="scientific">Marinobacter daepoensis</name>
    <dbReference type="NCBI Taxonomy" id="262077"/>
    <lineage>
        <taxon>Bacteria</taxon>
        <taxon>Pseudomonadati</taxon>
        <taxon>Pseudomonadota</taxon>
        <taxon>Gammaproteobacteria</taxon>
        <taxon>Pseudomonadales</taxon>
        <taxon>Marinobacteraceae</taxon>
        <taxon>Marinobacter</taxon>
    </lineage>
</organism>
<sequence>MTESSGATEVVACPECDLMVRLPGIQEDARLGCPRCHHTLSYSGEARLRRALPLGVCAALLLLLSLSFPFMSFESAGVENRMTLIQASWALLLDGSYVLSALVMVFIVIAPAVLVACVLVVSSFIYRQKPSAGVATATKLLFGLTSWSMVEVFIIGVFVSLVKIAAMATVELGVSLWAYLGLSFALVGAIASLDKVSIWRLLAQSRGNAR</sequence>
<name>A0ABS3BD20_9GAMM</name>
<evidence type="ECO:0000256" key="4">
    <source>
        <dbReference type="ARBA" id="ARBA00022692"/>
    </source>
</evidence>
<dbReference type="RefSeq" id="WP_206557126.1">
    <property type="nucleotide sequence ID" value="NZ_JAFKDB010000008.1"/>
</dbReference>
<evidence type="ECO:0000256" key="5">
    <source>
        <dbReference type="ARBA" id="ARBA00022989"/>
    </source>
</evidence>
<proteinExistence type="predicted"/>
<keyword evidence="5 7" id="KW-1133">Transmembrane helix</keyword>
<evidence type="ECO:0000256" key="3">
    <source>
        <dbReference type="ARBA" id="ARBA00022519"/>
    </source>
</evidence>
<dbReference type="Proteomes" id="UP000664344">
    <property type="component" value="Unassembled WGS sequence"/>
</dbReference>
<gene>
    <name evidence="8" type="ORF">JYP53_07380</name>
</gene>
<dbReference type="InterPro" id="IPR007498">
    <property type="entry name" value="PqiA-like"/>
</dbReference>
<dbReference type="EMBL" id="JAFKDB010000008">
    <property type="protein sequence ID" value="MBN7769719.1"/>
    <property type="molecule type" value="Genomic_DNA"/>
</dbReference>
<dbReference type="Pfam" id="PF04403">
    <property type="entry name" value="PqiA"/>
    <property type="match status" value="1"/>
</dbReference>
<evidence type="ECO:0000256" key="6">
    <source>
        <dbReference type="ARBA" id="ARBA00023136"/>
    </source>
</evidence>
<dbReference type="PANTHER" id="PTHR30462:SF3">
    <property type="entry name" value="INTERMEMBRANE TRANSPORT PROTEIN PQIA"/>
    <property type="match status" value="1"/>
</dbReference>
<protein>
    <submittedName>
        <fullName evidence="8">Paraquat-inducible protein A</fullName>
    </submittedName>
</protein>
<evidence type="ECO:0000313" key="8">
    <source>
        <dbReference type="EMBL" id="MBN7769719.1"/>
    </source>
</evidence>
<accession>A0ABS3BD20</accession>
<comment type="subcellular location">
    <subcellularLocation>
        <location evidence="1">Cell inner membrane</location>
    </subcellularLocation>
</comment>
<keyword evidence="2" id="KW-1003">Cell membrane</keyword>
<comment type="caution">
    <text evidence="8">The sequence shown here is derived from an EMBL/GenBank/DDBJ whole genome shotgun (WGS) entry which is preliminary data.</text>
</comment>
<feature type="transmembrane region" description="Helical" evidence="7">
    <location>
        <begin position="97"/>
        <end position="126"/>
    </location>
</feature>
<keyword evidence="4 7" id="KW-0812">Transmembrane</keyword>
<dbReference type="InterPro" id="IPR051800">
    <property type="entry name" value="PqiA-PqiB_transport"/>
</dbReference>
<evidence type="ECO:0000256" key="7">
    <source>
        <dbReference type="SAM" id="Phobius"/>
    </source>
</evidence>
<reference evidence="8 9" key="1">
    <citation type="submission" date="2021-02" db="EMBL/GenBank/DDBJ databases">
        <title>PHA producing bacteria isolated from coastal sediment in Guangdong, Shenzhen.</title>
        <authorList>
            <person name="Zheng W."/>
            <person name="Yu S."/>
            <person name="Huang Y."/>
        </authorList>
    </citation>
    <scope>NUCLEOTIDE SEQUENCE [LARGE SCALE GENOMIC DNA]</scope>
    <source>
        <strain evidence="8 9">TN21-5</strain>
    </source>
</reference>
<feature type="transmembrane region" description="Helical" evidence="7">
    <location>
        <begin position="51"/>
        <end position="71"/>
    </location>
</feature>
<evidence type="ECO:0000313" key="9">
    <source>
        <dbReference type="Proteomes" id="UP000664344"/>
    </source>
</evidence>
<evidence type="ECO:0000256" key="2">
    <source>
        <dbReference type="ARBA" id="ARBA00022475"/>
    </source>
</evidence>